<dbReference type="InterPro" id="IPR000160">
    <property type="entry name" value="GGDEF_dom"/>
</dbReference>
<feature type="domain" description="GGDEF" evidence="2">
    <location>
        <begin position="452"/>
        <end position="581"/>
    </location>
</feature>
<evidence type="ECO:0000256" key="1">
    <source>
        <dbReference type="SAM" id="Phobius"/>
    </source>
</evidence>
<dbReference type="GO" id="GO:0052621">
    <property type="term" value="F:diguanylate cyclase activity"/>
    <property type="evidence" value="ECO:0007669"/>
    <property type="project" value="UniProtKB-EC"/>
</dbReference>
<dbReference type="Proteomes" id="UP001548189">
    <property type="component" value="Unassembled WGS sequence"/>
</dbReference>
<keyword evidence="3" id="KW-0808">Transferase</keyword>
<dbReference type="Pfam" id="PF00990">
    <property type="entry name" value="GGDEF"/>
    <property type="match status" value="1"/>
</dbReference>
<dbReference type="RefSeq" id="WP_353873230.1">
    <property type="nucleotide sequence ID" value="NZ_JBEVCJ010000001.1"/>
</dbReference>
<feature type="transmembrane region" description="Helical" evidence="1">
    <location>
        <begin position="392"/>
        <end position="413"/>
    </location>
</feature>
<name>A0ABV2BQ20_9GAMM</name>
<keyword evidence="4" id="KW-1185">Reference proteome</keyword>
<reference evidence="3 4" key="1">
    <citation type="submission" date="2024-06" db="EMBL/GenBank/DDBJ databases">
        <authorList>
            <person name="Li F."/>
        </authorList>
    </citation>
    <scope>NUCLEOTIDE SEQUENCE [LARGE SCALE GENOMIC DNA]</scope>
    <source>
        <strain evidence="3 4">GXAS 311</strain>
    </source>
</reference>
<dbReference type="SMART" id="SM00267">
    <property type="entry name" value="GGDEF"/>
    <property type="match status" value="1"/>
</dbReference>
<proteinExistence type="predicted"/>
<dbReference type="InterPro" id="IPR011990">
    <property type="entry name" value="TPR-like_helical_dom_sf"/>
</dbReference>
<dbReference type="InterPro" id="IPR029787">
    <property type="entry name" value="Nucleotide_cyclase"/>
</dbReference>
<keyword evidence="1" id="KW-1133">Transmembrane helix</keyword>
<dbReference type="Gene3D" id="1.25.40.10">
    <property type="entry name" value="Tetratricopeptide repeat domain"/>
    <property type="match status" value="1"/>
</dbReference>
<dbReference type="EC" id="2.7.7.65" evidence="3"/>
<evidence type="ECO:0000313" key="3">
    <source>
        <dbReference type="EMBL" id="MET1253687.1"/>
    </source>
</evidence>
<dbReference type="Gene3D" id="3.30.70.270">
    <property type="match status" value="1"/>
</dbReference>
<dbReference type="SUPFAM" id="SSF55073">
    <property type="entry name" value="Nucleotide cyclase"/>
    <property type="match status" value="1"/>
</dbReference>
<dbReference type="EMBL" id="JBEVCJ010000001">
    <property type="protein sequence ID" value="MET1253687.1"/>
    <property type="molecule type" value="Genomic_DNA"/>
</dbReference>
<keyword evidence="1" id="KW-0812">Transmembrane</keyword>
<organism evidence="3 4">
    <name type="scientific">Aliikangiella maris</name>
    <dbReference type="NCBI Taxonomy" id="3162458"/>
    <lineage>
        <taxon>Bacteria</taxon>
        <taxon>Pseudomonadati</taxon>
        <taxon>Pseudomonadota</taxon>
        <taxon>Gammaproteobacteria</taxon>
        <taxon>Oceanospirillales</taxon>
        <taxon>Pleioneaceae</taxon>
        <taxon>Aliikangiella</taxon>
    </lineage>
</organism>
<dbReference type="InterPro" id="IPR043128">
    <property type="entry name" value="Rev_trsase/Diguanyl_cyclase"/>
</dbReference>
<evidence type="ECO:0000259" key="2">
    <source>
        <dbReference type="PROSITE" id="PS50887"/>
    </source>
</evidence>
<sequence length="581" mass="67189">MKGRFLILIFLLGLVEITALAQVKTSNFLLLQQADNLRTSDFERFSDLMSTLDKKNKELTVEEKFYFQYLSGYKNALDGNQLNAERQYLIVFKNSQTLTLRYRAAFSLVNLYVFMQNWTQGIHYVQFIENNSEYILNAEIRHIGLIAAGLFYNKVEYYEAVEKLMSTVLIEDASGRNMCMAKGILLKAQLSLKKRFDLNNVLADAISVCKQQQENTIVSMIRTYIGNYYLEMGKLTDALNAVNPYLKDIESSQYSLIIVDAYALLARIYWSLNHHVMAKRFAEKTLSFKEKKSDVRSSMHAYDILSKVYMVNNISSETNTPSNLIKVIEYLKKYNYFKHQLFIEINAKQLAMELAHRNVSVRDEKIVLLKQQNSSLRSELTNENRQIKVSQWLTNLLLTVLILLLMLGAYFQYSQRKLKSLLRYDGLTGLFSRYFFDQELELILRQFSKIPSSACLLLVKVNLINSAERTYDLMTKHELLIEIAKLLESEFPENSMIARVSDCKFVVFLPNYNIDMVIPFANNICSKVNLILLQKFKHQTETQVNSNMIHYGVTSTDRSGFNLKCLYKDAGETLNILPVPG</sequence>
<comment type="caution">
    <text evidence="3">The sequence shown here is derived from an EMBL/GenBank/DDBJ whole genome shotgun (WGS) entry which is preliminary data.</text>
</comment>
<accession>A0ABV2BQ20</accession>
<protein>
    <submittedName>
        <fullName evidence="3">Diguanylate cyclase</fullName>
        <ecNumber evidence="3">2.7.7.65</ecNumber>
    </submittedName>
</protein>
<evidence type="ECO:0000313" key="4">
    <source>
        <dbReference type="Proteomes" id="UP001548189"/>
    </source>
</evidence>
<dbReference type="SUPFAM" id="SSF48452">
    <property type="entry name" value="TPR-like"/>
    <property type="match status" value="1"/>
</dbReference>
<dbReference type="PROSITE" id="PS50887">
    <property type="entry name" value="GGDEF"/>
    <property type="match status" value="1"/>
</dbReference>
<keyword evidence="1" id="KW-0472">Membrane</keyword>
<gene>
    <name evidence="3" type="ORF">ABVT43_00970</name>
</gene>
<keyword evidence="3" id="KW-0548">Nucleotidyltransferase</keyword>